<dbReference type="EnsemblMetazoa" id="Aqu2.1.18965_001">
    <property type="protein sequence ID" value="Aqu2.1.18965_001"/>
    <property type="gene ID" value="Aqu2.1.18965"/>
</dbReference>
<dbReference type="AlphaFoldDB" id="A0A1X7TUM7"/>
<proteinExistence type="predicted"/>
<accession>A0A1X7TUM7</accession>
<organism evidence="1">
    <name type="scientific">Amphimedon queenslandica</name>
    <name type="common">Sponge</name>
    <dbReference type="NCBI Taxonomy" id="400682"/>
    <lineage>
        <taxon>Eukaryota</taxon>
        <taxon>Metazoa</taxon>
        <taxon>Porifera</taxon>
        <taxon>Demospongiae</taxon>
        <taxon>Heteroscleromorpha</taxon>
        <taxon>Haplosclerida</taxon>
        <taxon>Niphatidae</taxon>
        <taxon>Amphimedon</taxon>
    </lineage>
</organism>
<evidence type="ECO:0000313" key="1">
    <source>
        <dbReference type="EnsemblMetazoa" id="Aqu2.1.18965_001"/>
    </source>
</evidence>
<name>A0A1X7TUM7_AMPQE</name>
<dbReference type="InParanoid" id="A0A1X7TUM7"/>
<protein>
    <submittedName>
        <fullName evidence="1">Uncharacterized protein</fullName>
    </submittedName>
</protein>
<reference evidence="1" key="1">
    <citation type="submission" date="2017-05" db="UniProtKB">
        <authorList>
            <consortium name="EnsemblMetazoa"/>
        </authorList>
    </citation>
    <scope>IDENTIFICATION</scope>
</reference>
<sequence>MLTCHMQIYFNFVFENDRSKEPAQVLLTVLLIG</sequence>